<feature type="domain" description="Zn(2)-C6 fungal-type" evidence="3">
    <location>
        <begin position="604"/>
        <end position="634"/>
    </location>
</feature>
<feature type="compositionally biased region" description="Low complexity" evidence="2">
    <location>
        <begin position="19"/>
        <end position="44"/>
    </location>
</feature>
<feature type="compositionally biased region" description="Low complexity" evidence="2">
    <location>
        <begin position="783"/>
        <end position="798"/>
    </location>
</feature>
<feature type="compositionally biased region" description="Low complexity" evidence="2">
    <location>
        <begin position="437"/>
        <end position="448"/>
    </location>
</feature>
<feature type="region of interest" description="Disordered" evidence="2">
    <location>
        <begin position="544"/>
        <end position="736"/>
    </location>
</feature>
<keyword evidence="4" id="KW-0238">DNA-binding</keyword>
<feature type="compositionally biased region" description="Polar residues" evidence="2">
    <location>
        <begin position="870"/>
        <end position="881"/>
    </location>
</feature>
<feature type="compositionally biased region" description="Low complexity" evidence="2">
    <location>
        <begin position="912"/>
        <end position="934"/>
    </location>
</feature>
<dbReference type="PROSITE" id="PS00463">
    <property type="entry name" value="ZN2_CY6_FUNGAL_1"/>
    <property type="match status" value="1"/>
</dbReference>
<proteinExistence type="predicted"/>
<gene>
    <name evidence="4" type="ORF">VFPBJ_00676</name>
</gene>
<dbReference type="PANTHER" id="PTHR47784:SF5">
    <property type="entry name" value="STEROL UPTAKE CONTROL PROTEIN 2"/>
    <property type="match status" value="1"/>
</dbReference>
<feature type="compositionally biased region" description="Low complexity" evidence="2">
    <location>
        <begin position="1096"/>
        <end position="1132"/>
    </location>
</feature>
<dbReference type="Proteomes" id="UP000078240">
    <property type="component" value="Unassembled WGS sequence"/>
</dbReference>
<dbReference type="PANTHER" id="PTHR47784">
    <property type="entry name" value="STEROL UPTAKE CONTROL PROTEIN 2"/>
    <property type="match status" value="1"/>
</dbReference>
<protein>
    <submittedName>
        <fullName evidence="4">Zn(2)-C6 fungal-type DNA-binding domain-containingprotein</fullName>
    </submittedName>
</protein>
<feature type="compositionally biased region" description="Low complexity" evidence="2">
    <location>
        <begin position="953"/>
        <end position="964"/>
    </location>
</feature>
<dbReference type="GO" id="GO:0008270">
    <property type="term" value="F:zinc ion binding"/>
    <property type="evidence" value="ECO:0007669"/>
    <property type="project" value="InterPro"/>
</dbReference>
<feature type="compositionally biased region" description="Basic residues" evidence="2">
    <location>
        <begin position="91"/>
        <end position="103"/>
    </location>
</feature>
<evidence type="ECO:0000256" key="2">
    <source>
        <dbReference type="SAM" id="MobiDB-lite"/>
    </source>
</evidence>
<organism evidence="4 5">
    <name type="scientific">Purpureocillium lilacinum</name>
    <name type="common">Paecilomyces lilacinus</name>
    <dbReference type="NCBI Taxonomy" id="33203"/>
    <lineage>
        <taxon>Eukaryota</taxon>
        <taxon>Fungi</taxon>
        <taxon>Dikarya</taxon>
        <taxon>Ascomycota</taxon>
        <taxon>Pezizomycotina</taxon>
        <taxon>Sordariomycetes</taxon>
        <taxon>Hypocreomycetidae</taxon>
        <taxon>Hypocreales</taxon>
        <taxon>Ophiocordycipitaceae</taxon>
        <taxon>Purpureocillium</taxon>
    </lineage>
</organism>
<keyword evidence="1" id="KW-0539">Nucleus</keyword>
<feature type="compositionally biased region" description="Low complexity" evidence="2">
    <location>
        <begin position="1140"/>
        <end position="1151"/>
    </location>
</feature>
<dbReference type="Gene3D" id="4.10.240.10">
    <property type="entry name" value="Zn(2)-C6 fungal-type DNA-binding domain"/>
    <property type="match status" value="1"/>
</dbReference>
<dbReference type="SUPFAM" id="SSF57701">
    <property type="entry name" value="Zn2/Cys6 DNA-binding domain"/>
    <property type="match status" value="1"/>
</dbReference>
<feature type="region of interest" description="Disordered" evidence="2">
    <location>
        <begin position="390"/>
        <end position="488"/>
    </location>
</feature>
<dbReference type="PRINTS" id="PR00755">
    <property type="entry name" value="AFLATOXINBRP"/>
</dbReference>
<feature type="compositionally biased region" description="Pro residues" evidence="2">
    <location>
        <begin position="105"/>
        <end position="122"/>
    </location>
</feature>
<dbReference type="InterPro" id="IPR036864">
    <property type="entry name" value="Zn2-C6_fun-type_DNA-bd_sf"/>
</dbReference>
<sequence>MAEAAKQPPVSAPTGASQGARVAPPTPVATPAGRPATGASPGPANASACANTFASGSPATPASTLVAGTARKSLASSPYQQQESHRNQQLRPRRGPLQRRHPRLVYPPSPRSPASSPLPPRPHTGASPSDQQEPGARSYLERLLRVVQSACAAPRQRDMADFLASFNFGAAEALPAEPSACDSVEELQLRLHEVLEAKTSPTRAEHVATTIDLAAGAHLTLGVSQTENDALEGLSNVDPSLAGMASSGGGDGQQAALTRTVRVSDAISNQPQNDPVLQRAIAKYIIAAVSAADGSTWVMREMSRASQGWNFTYQCRDSTQQWERQNKGKAKHIIAEYTHKEPDPAVVSRPAFDCRGSVKMSFSRESRTISVSYTHTPLHRTVAEIAELFRPIPREVAPPKPTKQKTPKTPGTGKKRNGPKSQNETGTPRKRKKKNNGEAQAAAGADEQPLGELAQNGGEGSGANGPQNGQAPAEATAPGSFPVNVTPEEAVRRREFAIQLLSGSGVDPDSLSTDQFNIFANQSPDLQKESLNMLVKYGAERLRIVHPSNRDTPASASPGTSAPPEQASQPTPSGPTTTKELVPQSQDEAGKGRKSRKMSKSRNACFRCKERKVKCPRERPSCAECETEGLTCEYAPQKPRKKNPKGNANAKSEATVPADYDAESDDAPADEAADEGQAMDEEQAEDDAEEEADEVDEDHVDQVEYSAYPQVPVSDMLTPSADAHNHGAQGTSAGPYFQSASGLALPLPEEPSVPQQLYSSGTGLVLPQGTMYYPPPMEPTIDTAALQAGNNGANLATASPKQAKQQAKNSRRSLPSAQASLQARDNTSVRHSNASAWASSVAQNSHDPAAQTAATSMQQQRAASTHRSRGSTSRIQGQSPRLQDAASLSQAALEHQRQTPVANLAMQAEATRSASAQSAERPRAASRQAQRAQAGTPRGTRTAASAFQPPPLSVQQQPQAAEPAVDNSASHHRTGSASNMNSSTAFQSFGRYADHQAAPAASAERITYEPYSYQRTTPAAAPAYPAYDYGHGATQSATAAAVATSVSMDTMHTNLATTYPSHTTNPSALSAGSRASNNTSPNLTRSSYDSPQGFNARPAAAAQPARQGARSSVDQHQQQHQQQHQPQSQHNQTWYGFGGNTNNQNNNNSTTAHRGAHRGQEQQHQQHQQHQHHGYGWKMTDHWGNVS</sequence>
<comment type="caution">
    <text evidence="4">The sequence shown here is derived from an EMBL/GenBank/DDBJ whole genome shotgun (WGS) entry which is preliminary data.</text>
</comment>
<feature type="compositionally biased region" description="Polar residues" evidence="2">
    <location>
        <begin position="48"/>
        <end position="63"/>
    </location>
</feature>
<feature type="compositionally biased region" description="Low complexity" evidence="2">
    <location>
        <begin position="849"/>
        <end position="863"/>
    </location>
</feature>
<feature type="compositionally biased region" description="Low complexity" evidence="2">
    <location>
        <begin position="552"/>
        <end position="564"/>
    </location>
</feature>
<name>A0A179H8P5_PURLI</name>
<dbReference type="GO" id="GO:0003677">
    <property type="term" value="F:DNA binding"/>
    <property type="evidence" value="ECO:0007669"/>
    <property type="project" value="UniProtKB-KW"/>
</dbReference>
<feature type="compositionally biased region" description="Polar residues" evidence="2">
    <location>
        <begin position="799"/>
        <end position="846"/>
    </location>
</feature>
<feature type="region of interest" description="Disordered" evidence="2">
    <location>
        <begin position="1057"/>
        <end position="1187"/>
    </location>
</feature>
<dbReference type="InterPro" id="IPR053157">
    <property type="entry name" value="Sterol_Uptake_Regulator"/>
</dbReference>
<dbReference type="Pfam" id="PF00172">
    <property type="entry name" value="Zn_clus"/>
    <property type="match status" value="1"/>
</dbReference>
<feature type="compositionally biased region" description="Polar residues" evidence="2">
    <location>
        <begin position="1057"/>
        <end position="1093"/>
    </location>
</feature>
<reference evidence="4 5" key="1">
    <citation type="submission" date="2016-01" db="EMBL/GenBank/DDBJ databases">
        <title>Biosynthesis of antibiotic leucinostatins and their inhibition on Phytophthora in bio-control Purpureocillium lilacinum.</title>
        <authorList>
            <person name="Wang G."/>
            <person name="Liu Z."/>
            <person name="Lin R."/>
            <person name="Li E."/>
            <person name="Mao Z."/>
            <person name="Ling J."/>
            <person name="Yin W."/>
            <person name="Xie B."/>
        </authorList>
    </citation>
    <scope>NUCLEOTIDE SEQUENCE [LARGE SCALE GENOMIC DNA]</scope>
    <source>
        <strain evidence="4">PLBJ-1</strain>
    </source>
</reference>
<evidence type="ECO:0000259" key="3">
    <source>
        <dbReference type="PROSITE" id="PS50048"/>
    </source>
</evidence>
<dbReference type="SMART" id="SM00066">
    <property type="entry name" value="GAL4"/>
    <property type="match status" value="1"/>
</dbReference>
<dbReference type="GO" id="GO:0001228">
    <property type="term" value="F:DNA-binding transcription activator activity, RNA polymerase II-specific"/>
    <property type="evidence" value="ECO:0007669"/>
    <property type="project" value="TreeGrafter"/>
</dbReference>
<dbReference type="PROSITE" id="PS50048">
    <property type="entry name" value="ZN2_CY6_FUNGAL_2"/>
    <property type="match status" value="1"/>
</dbReference>
<evidence type="ECO:0000256" key="1">
    <source>
        <dbReference type="ARBA" id="ARBA00023242"/>
    </source>
</evidence>
<feature type="region of interest" description="Disordered" evidence="2">
    <location>
        <begin position="1"/>
        <end position="135"/>
    </location>
</feature>
<feature type="compositionally biased region" description="Acidic residues" evidence="2">
    <location>
        <begin position="660"/>
        <end position="699"/>
    </location>
</feature>
<feature type="compositionally biased region" description="Polar residues" evidence="2">
    <location>
        <begin position="566"/>
        <end position="587"/>
    </location>
</feature>
<dbReference type="EMBL" id="LSBH01000001">
    <property type="protein sequence ID" value="OAQ86636.1"/>
    <property type="molecule type" value="Genomic_DNA"/>
</dbReference>
<dbReference type="InterPro" id="IPR001138">
    <property type="entry name" value="Zn2Cys6_DnaBD"/>
</dbReference>
<accession>A0A179H8P5</accession>
<evidence type="ECO:0000313" key="4">
    <source>
        <dbReference type="EMBL" id="OAQ86636.1"/>
    </source>
</evidence>
<feature type="region of interest" description="Disordered" evidence="2">
    <location>
        <begin position="776"/>
        <end position="982"/>
    </location>
</feature>
<dbReference type="CDD" id="cd00067">
    <property type="entry name" value="GAL4"/>
    <property type="match status" value="1"/>
</dbReference>
<dbReference type="AlphaFoldDB" id="A0A179H8P5"/>
<evidence type="ECO:0000313" key="5">
    <source>
        <dbReference type="Proteomes" id="UP000078240"/>
    </source>
</evidence>
<feature type="compositionally biased region" description="Low complexity" evidence="2">
    <location>
        <begin position="882"/>
        <end position="893"/>
    </location>
</feature>